<sequence>MALIIIEQSKGTKCYQTDEIPIHWLDDDRSMWLRGCLGCEDLCRPQHVTCLSCNNKLIHFSINKVVRIVGHGAKHAEFPTPEERVTLTAPTIAKLLYSKIGNVRKSTEVISLKKNMSKFQKIIKKMFENGTAQQLKNTKEFSRVYDVIAVRPAGASFRYQLKKKEYKSAVGFQKSSSEVKYLVRGLEKVAAITCHSFSDHPVLDDGFRETATDQLYACCVNRSSDQFCLYQTTDSLRMINSSLAIMSKIWSQLVTFYINAQTLSVRKDPIGLIPPPVLTSQNHPKRTLQCLMDINLHYEIGLGFLNYEFPTLVLPISDVKQSNVRNSARMGDRDSLAGIGGDNETEKWPMMRDGHGKSISKVRKGTTIEELPATSATLTASRQTLSIIKHWHHFCQPCIPRTISALDPRVYRKHSHRSYSRIALHETFNLKLKMIC</sequence>
<keyword evidence="2" id="KW-1185">Reference proteome</keyword>
<dbReference type="EMBL" id="KQ435710">
    <property type="protein sequence ID" value="KOX79774.1"/>
    <property type="molecule type" value="Genomic_DNA"/>
</dbReference>
<reference evidence="1 2" key="1">
    <citation type="submission" date="2015-07" db="EMBL/GenBank/DDBJ databases">
        <title>The genome of Melipona quadrifasciata.</title>
        <authorList>
            <person name="Pan H."/>
            <person name="Kapheim K."/>
        </authorList>
    </citation>
    <scope>NUCLEOTIDE SEQUENCE [LARGE SCALE GENOMIC DNA]</scope>
    <source>
        <strain evidence="1">0111107301</strain>
        <tissue evidence="1">Whole body</tissue>
    </source>
</reference>
<organism evidence="1 2">
    <name type="scientific">Melipona quadrifasciata</name>
    <dbReference type="NCBI Taxonomy" id="166423"/>
    <lineage>
        <taxon>Eukaryota</taxon>
        <taxon>Metazoa</taxon>
        <taxon>Ecdysozoa</taxon>
        <taxon>Arthropoda</taxon>
        <taxon>Hexapoda</taxon>
        <taxon>Insecta</taxon>
        <taxon>Pterygota</taxon>
        <taxon>Neoptera</taxon>
        <taxon>Endopterygota</taxon>
        <taxon>Hymenoptera</taxon>
        <taxon>Apocrita</taxon>
        <taxon>Aculeata</taxon>
        <taxon>Apoidea</taxon>
        <taxon>Anthophila</taxon>
        <taxon>Apidae</taxon>
        <taxon>Melipona</taxon>
    </lineage>
</organism>
<dbReference type="AlphaFoldDB" id="A0A0N0U758"/>
<evidence type="ECO:0000313" key="2">
    <source>
        <dbReference type="Proteomes" id="UP000053105"/>
    </source>
</evidence>
<gene>
    <name evidence="1" type="ORF">WN51_11384</name>
</gene>
<accession>A0A0N0U758</accession>
<dbReference type="Proteomes" id="UP000053105">
    <property type="component" value="Unassembled WGS sequence"/>
</dbReference>
<protein>
    <submittedName>
        <fullName evidence="1">Uncharacterized protein</fullName>
    </submittedName>
</protein>
<name>A0A0N0U758_9HYME</name>
<proteinExistence type="predicted"/>
<evidence type="ECO:0000313" key="1">
    <source>
        <dbReference type="EMBL" id="KOX79774.1"/>
    </source>
</evidence>